<keyword evidence="1" id="KW-0238">DNA-binding</keyword>
<dbReference type="GO" id="GO:0003677">
    <property type="term" value="F:DNA binding"/>
    <property type="evidence" value="ECO:0007669"/>
    <property type="project" value="UniProtKB-KW"/>
</dbReference>
<gene>
    <name evidence="2" type="ORF">BCM02_101228</name>
</gene>
<dbReference type="InterPro" id="IPR036388">
    <property type="entry name" value="WH-like_DNA-bd_sf"/>
</dbReference>
<proteinExistence type="predicted"/>
<evidence type="ECO:0000313" key="2">
    <source>
        <dbReference type="EMBL" id="TYP79112.1"/>
    </source>
</evidence>
<dbReference type="Proteomes" id="UP000323257">
    <property type="component" value="Unassembled WGS sequence"/>
</dbReference>
<protein>
    <submittedName>
        <fullName evidence="2">Rrf2 family protein</fullName>
    </submittedName>
</protein>
<name>A0A5S5CHB7_9BACL</name>
<evidence type="ECO:0000313" key="3">
    <source>
        <dbReference type="Proteomes" id="UP000323257"/>
    </source>
</evidence>
<dbReference type="PROSITE" id="PS51197">
    <property type="entry name" value="HTH_RRF2_2"/>
    <property type="match status" value="1"/>
</dbReference>
<dbReference type="AlphaFoldDB" id="A0A5S5CHB7"/>
<dbReference type="SUPFAM" id="SSF46785">
    <property type="entry name" value="Winged helix' DNA-binding domain"/>
    <property type="match status" value="1"/>
</dbReference>
<dbReference type="PANTHER" id="PTHR33221:SF9">
    <property type="entry name" value="RRF2 FAMILY PROTEIN"/>
    <property type="match status" value="1"/>
</dbReference>
<dbReference type="NCBIfam" id="TIGR00738">
    <property type="entry name" value="rrf2_super"/>
    <property type="match status" value="1"/>
</dbReference>
<dbReference type="EMBL" id="VNHS01000001">
    <property type="protein sequence ID" value="TYP79112.1"/>
    <property type="molecule type" value="Genomic_DNA"/>
</dbReference>
<sequence>MIDGQRLNFRGDTHSMKYSKATNYALHTMLYLAAAAPNKPVGVQQLAEHQDVSPTYLSKILTKLVKAGMIESASGANGGYRLRRNWEHISFLDIIHAIEGTASLFDCSLDHGPECLVQRVVLEAEAKMESHLRDQTLARLVSEQKIGR</sequence>
<dbReference type="Gene3D" id="1.10.10.10">
    <property type="entry name" value="Winged helix-like DNA-binding domain superfamily/Winged helix DNA-binding domain"/>
    <property type="match status" value="1"/>
</dbReference>
<dbReference type="PANTHER" id="PTHR33221">
    <property type="entry name" value="WINGED HELIX-TURN-HELIX TRANSCRIPTIONAL REGULATOR, RRF2 FAMILY"/>
    <property type="match status" value="1"/>
</dbReference>
<dbReference type="InterPro" id="IPR000944">
    <property type="entry name" value="Tscrpt_reg_Rrf2"/>
</dbReference>
<dbReference type="GO" id="GO:0005829">
    <property type="term" value="C:cytosol"/>
    <property type="evidence" value="ECO:0007669"/>
    <property type="project" value="TreeGrafter"/>
</dbReference>
<organism evidence="2 3">
    <name type="scientific">Paenibacillus methanolicus</name>
    <dbReference type="NCBI Taxonomy" id="582686"/>
    <lineage>
        <taxon>Bacteria</taxon>
        <taxon>Bacillati</taxon>
        <taxon>Bacillota</taxon>
        <taxon>Bacilli</taxon>
        <taxon>Bacillales</taxon>
        <taxon>Paenibacillaceae</taxon>
        <taxon>Paenibacillus</taxon>
    </lineage>
</organism>
<dbReference type="InterPro" id="IPR036390">
    <property type="entry name" value="WH_DNA-bd_sf"/>
</dbReference>
<reference evidence="2 3" key="1">
    <citation type="submission" date="2019-07" db="EMBL/GenBank/DDBJ databases">
        <title>Genomic Encyclopedia of Type Strains, Phase III (KMG-III): the genomes of soil and plant-associated and newly described type strains.</title>
        <authorList>
            <person name="Whitman W."/>
        </authorList>
    </citation>
    <scope>NUCLEOTIDE SEQUENCE [LARGE SCALE GENOMIC DNA]</scope>
    <source>
        <strain evidence="2 3">BL24</strain>
    </source>
</reference>
<accession>A0A5S5CHB7</accession>
<keyword evidence="3" id="KW-1185">Reference proteome</keyword>
<dbReference type="InterPro" id="IPR011991">
    <property type="entry name" value="ArsR-like_HTH"/>
</dbReference>
<evidence type="ECO:0000256" key="1">
    <source>
        <dbReference type="ARBA" id="ARBA00023125"/>
    </source>
</evidence>
<dbReference type="CDD" id="cd00090">
    <property type="entry name" value="HTH_ARSR"/>
    <property type="match status" value="1"/>
</dbReference>
<dbReference type="Pfam" id="PF02082">
    <property type="entry name" value="Rrf2"/>
    <property type="match status" value="1"/>
</dbReference>
<comment type="caution">
    <text evidence="2">The sequence shown here is derived from an EMBL/GenBank/DDBJ whole genome shotgun (WGS) entry which is preliminary data.</text>
</comment>
<dbReference type="GO" id="GO:0003700">
    <property type="term" value="F:DNA-binding transcription factor activity"/>
    <property type="evidence" value="ECO:0007669"/>
    <property type="project" value="TreeGrafter"/>
</dbReference>